<dbReference type="PANTHER" id="PTHR42877:SF4">
    <property type="entry name" value="FAD_NAD(P)-BINDING DOMAIN-CONTAINING PROTEIN-RELATED"/>
    <property type="match status" value="1"/>
</dbReference>
<keyword evidence="3" id="KW-0274">FAD</keyword>
<evidence type="ECO:0000256" key="1">
    <source>
        <dbReference type="ARBA" id="ARBA00010139"/>
    </source>
</evidence>
<keyword evidence="2" id="KW-0285">Flavoprotein</keyword>
<gene>
    <name evidence="5" type="ORF">GCM10009768_26020</name>
</gene>
<evidence type="ECO:0000313" key="6">
    <source>
        <dbReference type="Proteomes" id="UP001500851"/>
    </source>
</evidence>
<dbReference type="Gene3D" id="3.50.50.60">
    <property type="entry name" value="FAD/NAD(P)-binding domain"/>
    <property type="match status" value="2"/>
</dbReference>
<organism evidence="5 6">
    <name type="scientific">Leucobacter iarius</name>
    <dbReference type="NCBI Taxonomy" id="333963"/>
    <lineage>
        <taxon>Bacteria</taxon>
        <taxon>Bacillati</taxon>
        <taxon>Actinomycetota</taxon>
        <taxon>Actinomycetes</taxon>
        <taxon>Micrococcales</taxon>
        <taxon>Microbacteriaceae</taxon>
        <taxon>Leucobacter</taxon>
    </lineage>
</organism>
<dbReference type="InterPro" id="IPR036188">
    <property type="entry name" value="FAD/NAD-bd_sf"/>
</dbReference>
<dbReference type="SUPFAM" id="SSF51905">
    <property type="entry name" value="FAD/NAD(P)-binding domain"/>
    <property type="match status" value="1"/>
</dbReference>
<dbReference type="InterPro" id="IPR051209">
    <property type="entry name" value="FAD-bind_Monooxygenase_sf"/>
</dbReference>
<evidence type="ECO:0000256" key="3">
    <source>
        <dbReference type="ARBA" id="ARBA00022827"/>
    </source>
</evidence>
<proteinExistence type="inferred from homology"/>
<dbReference type="PANTHER" id="PTHR42877">
    <property type="entry name" value="L-ORNITHINE N(5)-MONOOXYGENASE-RELATED"/>
    <property type="match status" value="1"/>
</dbReference>
<dbReference type="Pfam" id="PF00743">
    <property type="entry name" value="FMO-like"/>
    <property type="match status" value="1"/>
</dbReference>
<protein>
    <submittedName>
        <fullName evidence="5">NAD(P)/FAD-dependent oxidoreductase</fullName>
    </submittedName>
</protein>
<keyword evidence="4" id="KW-0560">Oxidoreductase</keyword>
<dbReference type="Proteomes" id="UP001500851">
    <property type="component" value="Unassembled WGS sequence"/>
</dbReference>
<accession>A0ABN2LQB8</accession>
<comment type="similarity">
    <text evidence="1">Belongs to the FAD-binding monooxygenase family.</text>
</comment>
<sequence length="519" mass="57863">MTAIHSPAAAPSDREGARERILDAVIIGAGYGGLGAAAQLTRAGFRDFAILERADRIGGVWRDNTYPGAACDTQSVIYCYTYFPHLEATRMYSEQPELLGYLEALATEFELVDRIRFDSEAIRAEWNDDAALWEVATKSGERFRSRILVPAWGQLGTPHIPEFPGLDRFEGRAFHSAEWDHRIDLSGLSVASIGNAASAVQYVPEVAKEAGYLGVFQRSANYLFPRGQEVFSAERRAEFREHPETFEAMRREIHEMREAGFERVRHATAAQSAGVADAMAHLERQIVDPELRARLTPDYEFGCKRILRSDDYYPALNRDSVELITEGIAEFTPEGIRTADGRERRFDVVIFGTGFRSQAFHAGMAVVGLGGVTLDERWGDAPEAYFGMSVDGFPNMFMVFGPNTNLNHNSIVTMMEVQHEFIVESLRRLHGIRRPVLDVRADAVAEHNDYVQGELQRSAYSSDCSSWYKNAAGRVVNNWYGTVEEYRSAVAAIEPKAFGLPDWPERATGDGADPSAAPR</sequence>
<evidence type="ECO:0000313" key="5">
    <source>
        <dbReference type="EMBL" id="GAA1795741.1"/>
    </source>
</evidence>
<dbReference type="InterPro" id="IPR020946">
    <property type="entry name" value="Flavin_mOase-like"/>
</dbReference>
<name>A0ABN2LQB8_9MICO</name>
<reference evidence="5 6" key="1">
    <citation type="journal article" date="2019" name="Int. J. Syst. Evol. Microbiol.">
        <title>The Global Catalogue of Microorganisms (GCM) 10K type strain sequencing project: providing services to taxonomists for standard genome sequencing and annotation.</title>
        <authorList>
            <consortium name="The Broad Institute Genomics Platform"/>
            <consortium name="The Broad Institute Genome Sequencing Center for Infectious Disease"/>
            <person name="Wu L."/>
            <person name="Ma J."/>
        </authorList>
    </citation>
    <scope>NUCLEOTIDE SEQUENCE [LARGE SCALE GENOMIC DNA]</scope>
    <source>
        <strain evidence="5 6">JCM 14736</strain>
    </source>
</reference>
<dbReference type="RefSeq" id="WP_344032855.1">
    <property type="nucleotide sequence ID" value="NZ_BAAAOB010000003.1"/>
</dbReference>
<evidence type="ECO:0000256" key="4">
    <source>
        <dbReference type="ARBA" id="ARBA00023002"/>
    </source>
</evidence>
<dbReference type="EMBL" id="BAAAOB010000003">
    <property type="protein sequence ID" value="GAA1795741.1"/>
    <property type="molecule type" value="Genomic_DNA"/>
</dbReference>
<keyword evidence="6" id="KW-1185">Reference proteome</keyword>
<comment type="caution">
    <text evidence="5">The sequence shown here is derived from an EMBL/GenBank/DDBJ whole genome shotgun (WGS) entry which is preliminary data.</text>
</comment>
<evidence type="ECO:0000256" key="2">
    <source>
        <dbReference type="ARBA" id="ARBA00022630"/>
    </source>
</evidence>